<gene>
    <name evidence="11" type="ORF">PAPOLLO_LOCUS10222</name>
</gene>
<feature type="transmembrane region" description="Helical" evidence="8">
    <location>
        <begin position="587"/>
        <end position="611"/>
    </location>
</feature>
<feature type="transmembrane region" description="Helical" evidence="8">
    <location>
        <begin position="141"/>
        <end position="163"/>
    </location>
</feature>
<dbReference type="GO" id="GO:0016887">
    <property type="term" value="F:ATP hydrolysis activity"/>
    <property type="evidence" value="ECO:0007669"/>
    <property type="project" value="InterPro"/>
</dbReference>
<feature type="transmembrane region" description="Helical" evidence="8">
    <location>
        <begin position="175"/>
        <end position="196"/>
    </location>
</feature>
<evidence type="ECO:0000256" key="4">
    <source>
        <dbReference type="ARBA" id="ARBA00022840"/>
    </source>
</evidence>
<dbReference type="InterPro" id="IPR003439">
    <property type="entry name" value="ABC_transporter-like_ATP-bd"/>
</dbReference>
<reference evidence="11" key="1">
    <citation type="submission" date="2021-04" db="EMBL/GenBank/DDBJ databases">
        <authorList>
            <person name="Tunstrom K."/>
        </authorList>
    </citation>
    <scope>NUCLEOTIDE SEQUENCE</scope>
</reference>
<dbReference type="GO" id="GO:0140359">
    <property type="term" value="F:ABC-type transporter activity"/>
    <property type="evidence" value="ECO:0007669"/>
    <property type="project" value="InterPro"/>
</dbReference>
<dbReference type="SMART" id="SM00382">
    <property type="entry name" value="AAA"/>
    <property type="match status" value="2"/>
</dbReference>
<feature type="domain" description="ABC transmembrane type-1" evidence="10">
    <location>
        <begin position="1134"/>
        <end position="1392"/>
    </location>
</feature>
<keyword evidence="6 8" id="KW-0472">Membrane</keyword>
<feature type="transmembrane region" description="Helical" evidence="8">
    <location>
        <begin position="1245"/>
        <end position="1262"/>
    </location>
</feature>
<dbReference type="CDD" id="cd18591">
    <property type="entry name" value="ABC_6TM_SUR1_D1_like"/>
    <property type="match status" value="1"/>
</dbReference>
<protein>
    <submittedName>
        <fullName evidence="11">(apollo) hypothetical protein</fullName>
    </submittedName>
</protein>
<dbReference type="PROSITE" id="PS50893">
    <property type="entry name" value="ABC_TRANSPORTER_2"/>
    <property type="match status" value="2"/>
</dbReference>
<keyword evidence="2 8" id="KW-0812">Transmembrane</keyword>
<feature type="transmembrane region" description="Helical" evidence="8">
    <location>
        <begin position="548"/>
        <end position="575"/>
    </location>
</feature>
<evidence type="ECO:0000256" key="1">
    <source>
        <dbReference type="ARBA" id="ARBA00004370"/>
    </source>
</evidence>
<evidence type="ECO:0000256" key="6">
    <source>
        <dbReference type="ARBA" id="ARBA00023136"/>
    </source>
</evidence>
<dbReference type="FunFam" id="1.20.1560.10:FF:000006">
    <property type="entry name" value="ATP-binding cassette, sub-family C (CFTR/MRP), member 9"/>
    <property type="match status" value="1"/>
</dbReference>
<evidence type="ECO:0000313" key="11">
    <source>
        <dbReference type="EMBL" id="CAG4981282.1"/>
    </source>
</evidence>
<evidence type="ECO:0000256" key="3">
    <source>
        <dbReference type="ARBA" id="ARBA00022741"/>
    </source>
</evidence>
<dbReference type="InterPro" id="IPR003593">
    <property type="entry name" value="AAA+_ATPase"/>
</dbReference>
<feature type="transmembrane region" description="Helical" evidence="8">
    <location>
        <begin position="467"/>
        <end position="487"/>
    </location>
</feature>
<feature type="transmembrane region" description="Helical" evidence="8">
    <location>
        <begin position="83"/>
        <end position="104"/>
    </location>
</feature>
<dbReference type="PROSITE" id="PS50929">
    <property type="entry name" value="ABC_TM1F"/>
    <property type="match status" value="2"/>
</dbReference>
<keyword evidence="4" id="KW-0067">ATP-binding</keyword>
<keyword evidence="5 8" id="KW-1133">Transmembrane helix</keyword>
<dbReference type="PROSITE" id="PS00211">
    <property type="entry name" value="ABC_TRANSPORTER_1"/>
    <property type="match status" value="1"/>
</dbReference>
<feature type="transmembrane region" description="Helical" evidence="8">
    <location>
        <begin position="298"/>
        <end position="326"/>
    </location>
</feature>
<feature type="domain" description="ABC transmembrane type-1" evidence="10">
    <location>
        <begin position="300"/>
        <end position="612"/>
    </location>
</feature>
<organism evidence="11 12">
    <name type="scientific">Parnassius apollo</name>
    <name type="common">Apollo butterfly</name>
    <name type="synonym">Papilio apollo</name>
    <dbReference type="NCBI Taxonomy" id="110799"/>
    <lineage>
        <taxon>Eukaryota</taxon>
        <taxon>Metazoa</taxon>
        <taxon>Ecdysozoa</taxon>
        <taxon>Arthropoda</taxon>
        <taxon>Hexapoda</taxon>
        <taxon>Insecta</taxon>
        <taxon>Pterygota</taxon>
        <taxon>Neoptera</taxon>
        <taxon>Endopterygota</taxon>
        <taxon>Lepidoptera</taxon>
        <taxon>Glossata</taxon>
        <taxon>Ditrysia</taxon>
        <taxon>Papilionoidea</taxon>
        <taxon>Papilionidae</taxon>
        <taxon>Parnassiinae</taxon>
        <taxon>Parnassini</taxon>
        <taxon>Parnassius</taxon>
        <taxon>Parnassius</taxon>
    </lineage>
</organism>
<proteinExistence type="predicted"/>
<evidence type="ECO:0000256" key="2">
    <source>
        <dbReference type="ARBA" id="ARBA00022692"/>
    </source>
</evidence>
<dbReference type="PANTHER" id="PTHR24223">
    <property type="entry name" value="ATP-BINDING CASSETTE SUB-FAMILY C"/>
    <property type="match status" value="1"/>
</dbReference>
<dbReference type="Pfam" id="PF00005">
    <property type="entry name" value="ABC_tran"/>
    <property type="match status" value="2"/>
</dbReference>
<evidence type="ECO:0000256" key="5">
    <source>
        <dbReference type="ARBA" id="ARBA00022989"/>
    </source>
</evidence>
<feature type="transmembrane region" description="Helical" evidence="8">
    <location>
        <begin position="110"/>
        <end position="134"/>
    </location>
</feature>
<dbReference type="InterPro" id="IPR011527">
    <property type="entry name" value="ABC1_TM_dom"/>
</dbReference>
<feature type="transmembrane region" description="Helical" evidence="8">
    <location>
        <begin position="440"/>
        <end position="461"/>
    </location>
</feature>
<feature type="transmembrane region" description="Helical" evidence="8">
    <location>
        <begin position="51"/>
        <end position="71"/>
    </location>
</feature>
<evidence type="ECO:0000256" key="8">
    <source>
        <dbReference type="SAM" id="Phobius"/>
    </source>
</evidence>
<evidence type="ECO:0000313" key="12">
    <source>
        <dbReference type="Proteomes" id="UP000691718"/>
    </source>
</evidence>
<keyword evidence="3" id="KW-0547">Nucleotide-binding</keyword>
<feature type="region of interest" description="Disordered" evidence="7">
    <location>
        <begin position="987"/>
        <end position="1015"/>
    </location>
</feature>
<name>A0A8S3WTJ5_PARAO</name>
<evidence type="ECO:0000259" key="9">
    <source>
        <dbReference type="PROSITE" id="PS50893"/>
    </source>
</evidence>
<keyword evidence="12" id="KW-1185">Reference proteome</keyword>
<feature type="domain" description="ABC transporter" evidence="9">
    <location>
        <begin position="1443"/>
        <end position="1680"/>
    </location>
</feature>
<comment type="caution">
    <text evidence="11">The sequence shown here is derived from an EMBL/GenBank/DDBJ whole genome shotgun (WGS) entry which is preliminary data.</text>
</comment>
<feature type="domain" description="ABC transporter" evidence="9">
    <location>
        <begin position="697"/>
        <end position="922"/>
    </location>
</feature>
<dbReference type="PANTHER" id="PTHR24223:SF461">
    <property type="entry name" value="ATP-BINDING CASSETTE SUB-FAMILY C MEMBER SUR"/>
    <property type="match status" value="1"/>
</dbReference>
<dbReference type="OrthoDB" id="6500128at2759"/>
<dbReference type="EMBL" id="CAJQZP010000723">
    <property type="protein sequence ID" value="CAG4981282.1"/>
    <property type="molecule type" value="Genomic_DNA"/>
</dbReference>
<sequence>MTGEELIIKFYFEIDYHPTLQGNCKTIMEAVCAQDDVACPVYALTAALHSLHLYCATLAAALICCCTPVRPHCYKNHWRLQNIRGASSLALGVVWCCWTAAAFLRPSETVRLVASLVALLAWFAAAALHVLLWSRRSAAPILYLAVYWQLSAIAAASITWWHLRSGASTIHVELYIQGLTTVFAFLMSSVDCVCFYDEVTKRNQGQQESSTKDNVFYRHNQSHFYSKITFFWLNAFLYRGYSEISQDHEDFGELPEDEKSSKFYERFKRFYKNQKQISKVNGKRSIWRCYLRTIWPNFYIAGILKLFGDLVGVIPPLGLAIIVQYIEDPDITYGTESEVTIQEFIQNAYVMLVIVTLALIIQAILSQNSTHLVTVEGTRLKTALQSMVYDKCMRLASWSSAESEVDEESPLLQSTEDHTPSQSGLLTNLISQDTYNIMSCVWVCHYIWAIPLKVAVILYLLYTKLGVSAIIGTAASVVLITPLQFYIGMKLSDNSKNISKCTDHRVSKMSEILQGINVIKLYVWEDLFNEKILQLREVELRLLNKDSIYWGVLTFTTQASTILITVVTYTLLYFLNNGDGLTVVNVLAGLALFNQLAVPLLILPVTVLMVIQAMVSTKRLEDFLELPESNNVKEDSCEQSASNNKSCHLLLNNIMDSAPDCNSFPNQEQTDKCVDGECEDKFFEDSKPTCNDQDYLIRFKNAAFSWKMNDNAWLDIDDLDIPKGKLIMVVGSSGSGKSSFLSAILGEMNLERGDVNWNGEYSASYAGQPPWLIEGSIRDNILMGRRWNPSEYARALRAAALRPDLQLLPDSDRTQLGRHGAPLSGGQRVRVCVARCIYSRARLLALDEPLGALDAALARHLVARGLLPAARAGRTVIIATNRLELLHYSDLVIAMEDGRVCEVGRPRSGARACGGPSESTLRRWRLAAEARAAVARTGAGPPGGSARERARLLRALSRTNSNTHNNDEDMVAISEATGAHFLAEIPTRAGGSWRRTSTRPRTALSRQLSSPPPSVHRFKWSREVRRAVSADESDISRPRVHRTLARWTPRMLHRLLSTDDDTQADDLQENAKDESTTVDTTFASVPSNGVETTISNNSDNLISNKEDSEEVISESSIWWVYARACGWWGAMYWLAAAAAQALALTADWWLSDSAATSSRTALTDDDVWAAVCAYVWWSAGGAAAGGAAQACSACAGAAARRVLHERLLHATLHAPPHRAASTALHRFSADIAVVDRKLATAVTRWAQLALLCAAAVLVNIIASSWMLLAFLPAFICFLLLQTVYLHNASEVQRSEARSAARVASLCAQTGAGASTVRTCRLQARMRAAFLARLDRNHNSLLLLNAANRWLGLTLDLVGAASVCVSLATALVGAGSAGGAAGAGLAGAYALLLPAYLAHAAKCRADLHQQLAALQRILADTAVPQEDYRDDCPIPAGWQRNGKIEFENVTVQHHPDAPPILKNINLTVNPGEKLAICGRSGSGKSTLVLACAGAAGVRGGRVLLDGADTSRVPLRALRHRVLVLPQDAALFAGTLRENLDPLAVHTDHDIWRCLKAVGLYDFVSAQPAGLECSVGGGRGRWCGGGRGARVCAARAALHARLAAALLLDEPGAALDAPAERDLLAALADLAPNTTIITVAHRVSAVRGYDRAAVLEEGRIVELGSIKSLLAQPASRLARMIAAHNRLIEH</sequence>
<dbReference type="InterPro" id="IPR050173">
    <property type="entry name" value="ABC_transporter_C-like"/>
</dbReference>
<dbReference type="Proteomes" id="UP000691718">
    <property type="component" value="Unassembled WGS sequence"/>
</dbReference>
<dbReference type="GO" id="GO:0005524">
    <property type="term" value="F:ATP binding"/>
    <property type="evidence" value="ECO:0007669"/>
    <property type="project" value="UniProtKB-KW"/>
</dbReference>
<accession>A0A8S3WTJ5</accession>
<evidence type="ECO:0000259" key="10">
    <source>
        <dbReference type="PROSITE" id="PS50929"/>
    </source>
</evidence>
<dbReference type="GO" id="GO:0016020">
    <property type="term" value="C:membrane"/>
    <property type="evidence" value="ECO:0007669"/>
    <property type="project" value="UniProtKB-SubCell"/>
</dbReference>
<dbReference type="Pfam" id="PF00664">
    <property type="entry name" value="ABC_membrane"/>
    <property type="match status" value="2"/>
</dbReference>
<evidence type="ECO:0000256" key="7">
    <source>
        <dbReference type="SAM" id="MobiDB-lite"/>
    </source>
</evidence>
<comment type="subcellular location">
    <subcellularLocation>
        <location evidence="1">Membrane</location>
    </subcellularLocation>
</comment>
<dbReference type="InterPro" id="IPR017871">
    <property type="entry name" value="ABC_transporter-like_CS"/>
</dbReference>
<feature type="transmembrane region" description="Helical" evidence="8">
    <location>
        <begin position="346"/>
        <end position="365"/>
    </location>
</feature>